<dbReference type="PANTHER" id="PTHR12770">
    <property type="entry name" value="RUS1 FAMILY PROTEIN C16ORF58"/>
    <property type="match status" value="1"/>
</dbReference>
<evidence type="ECO:0000256" key="1">
    <source>
        <dbReference type="ARBA" id="ARBA00007558"/>
    </source>
</evidence>
<comment type="similarity">
    <text evidence="1">Belongs to the RUS1 family.</text>
</comment>
<reference evidence="5 6" key="1">
    <citation type="journal article" date="2014" name="Nat. Commun.">
        <title>Klebsormidium flaccidum genome reveals primary factors for plant terrestrial adaptation.</title>
        <authorList>
            <person name="Hori K."/>
            <person name="Maruyama F."/>
            <person name="Fujisawa T."/>
            <person name="Togashi T."/>
            <person name="Yamamoto N."/>
            <person name="Seo M."/>
            <person name="Sato S."/>
            <person name="Yamada T."/>
            <person name="Mori H."/>
            <person name="Tajima N."/>
            <person name="Moriyama T."/>
            <person name="Ikeuchi M."/>
            <person name="Watanabe M."/>
            <person name="Wada H."/>
            <person name="Kobayashi K."/>
            <person name="Saito M."/>
            <person name="Masuda T."/>
            <person name="Sasaki-Sekimoto Y."/>
            <person name="Mashiguchi K."/>
            <person name="Awai K."/>
            <person name="Shimojima M."/>
            <person name="Masuda S."/>
            <person name="Iwai M."/>
            <person name="Nobusawa T."/>
            <person name="Narise T."/>
            <person name="Kondo S."/>
            <person name="Saito H."/>
            <person name="Sato R."/>
            <person name="Murakawa M."/>
            <person name="Ihara Y."/>
            <person name="Oshima-Yamada Y."/>
            <person name="Ohtaka K."/>
            <person name="Satoh M."/>
            <person name="Sonobe K."/>
            <person name="Ishii M."/>
            <person name="Ohtani R."/>
            <person name="Kanamori-Sato M."/>
            <person name="Honoki R."/>
            <person name="Miyazaki D."/>
            <person name="Mochizuki H."/>
            <person name="Umetsu J."/>
            <person name="Higashi K."/>
            <person name="Shibata D."/>
            <person name="Kamiya Y."/>
            <person name="Sato N."/>
            <person name="Nakamura Y."/>
            <person name="Tabata S."/>
            <person name="Ida S."/>
            <person name="Kurokawa K."/>
            <person name="Ohta H."/>
        </authorList>
    </citation>
    <scope>NUCLEOTIDE SEQUENCE [LARGE SCALE GENOMIC DNA]</scope>
    <source>
        <strain evidence="5 6">NIES-2285</strain>
    </source>
</reference>
<evidence type="ECO:0000313" key="5">
    <source>
        <dbReference type="EMBL" id="GAQ83859.1"/>
    </source>
</evidence>
<dbReference type="Pfam" id="PF24160">
    <property type="entry name" value="UVB_sens_C"/>
    <property type="match status" value="1"/>
</dbReference>
<keyword evidence="6" id="KW-1185">Reference proteome</keyword>
<evidence type="ECO:0000259" key="3">
    <source>
        <dbReference type="Pfam" id="PF04884"/>
    </source>
</evidence>
<protein>
    <submittedName>
        <fullName evidence="5">Uncharacterized protein</fullName>
    </submittedName>
</protein>
<dbReference type="InterPro" id="IPR055412">
    <property type="entry name" value="UVB_sens_C"/>
</dbReference>
<gene>
    <name evidence="5" type="ORF">KFL_001650120</name>
</gene>
<dbReference type="EMBL" id="DF237114">
    <property type="protein sequence ID" value="GAQ83859.1"/>
    <property type="molecule type" value="Genomic_DNA"/>
</dbReference>
<feature type="region of interest" description="Disordered" evidence="2">
    <location>
        <begin position="119"/>
        <end position="160"/>
    </location>
</feature>
<proteinExistence type="inferred from homology"/>
<feature type="compositionally biased region" description="Basic and acidic residues" evidence="2">
    <location>
        <begin position="124"/>
        <end position="141"/>
    </location>
</feature>
<dbReference type="InterPro" id="IPR006968">
    <property type="entry name" value="RUS_fam"/>
</dbReference>
<organism evidence="5 6">
    <name type="scientific">Klebsormidium nitens</name>
    <name type="common">Green alga</name>
    <name type="synonym">Ulothrix nitens</name>
    <dbReference type="NCBI Taxonomy" id="105231"/>
    <lineage>
        <taxon>Eukaryota</taxon>
        <taxon>Viridiplantae</taxon>
        <taxon>Streptophyta</taxon>
        <taxon>Klebsormidiophyceae</taxon>
        <taxon>Klebsormidiales</taxon>
        <taxon>Klebsormidiaceae</taxon>
        <taxon>Klebsormidium</taxon>
    </lineage>
</organism>
<dbReference type="OMA" id="YLNYQFF"/>
<sequence>MAFLGDAFREVSSRAGEALHTLEAAVHNEWERVSVKDCCGRAEAAALTLESLIREWPGQGDGDAQIGANAPGDVWAEEDELRSENFAGESLGRVLRERFGRRDCAPLFAHVGPLPRLLGGAKSSRLDARGGVKTPEGDVKRSKGGANTSKGGAKSPEGDAGVVRFFGKARKQNLDESSTKVSNSDVHRTSPLAALSWVPAFLGGGAGAGKSEDGGKESSWVEEVGTERRRYFPRVNGDGSVELAMEVLVDKRPLAQKLTDGFRDKFFPVGYPESVAEGYQVYSQWRAVQHFTSAILGVLSTQSVLFAAGLRPTPAQATVVSWVLKEGMQHVGKLVGSSMGPRMDADPKKWRIIADVMYDVGAACEIVSPLVPSYFLPVAGAANLAKGIALLAARSTRLPIYTAFAKHGNVGDLYAKGEALSVLSNVAGMWLGIQLASGICASPQGKLLAFPFLSGLHVFCVAQEMRAAPMNFLNAQRTALLVEDFVKHGVVRSPPELRYREKLLLPPGINLAAGGVRVGAPLRTAVRSPKDFAKLRQTFKNERFLLNVNGDGHADMVLHRDATGEDALKGWLLAAYVADDAQKGEKASDPTGQVKTAYKKLGSKLPSFLDEVKRQGWQTKQFHEGAGKRAVW</sequence>
<feature type="domain" description="Root UVB sensitive protein C-terminal" evidence="4">
    <location>
        <begin position="493"/>
        <end position="623"/>
    </location>
</feature>
<dbReference type="Pfam" id="PF04884">
    <property type="entry name" value="UVB_sens_prot"/>
    <property type="match status" value="1"/>
</dbReference>
<dbReference type="PANTHER" id="PTHR12770:SF5">
    <property type="entry name" value="PROTEIN ROOT UVB SENSITIVE 2, CHLOROPLASTIC"/>
    <property type="match status" value="1"/>
</dbReference>
<dbReference type="Proteomes" id="UP000054558">
    <property type="component" value="Unassembled WGS sequence"/>
</dbReference>
<name>A0A1Y1I373_KLENI</name>
<evidence type="ECO:0000313" key="6">
    <source>
        <dbReference type="Proteomes" id="UP000054558"/>
    </source>
</evidence>
<dbReference type="AlphaFoldDB" id="A0A1Y1I373"/>
<dbReference type="InterPro" id="IPR054549">
    <property type="entry name" value="UVB_sens_RUS_dom"/>
</dbReference>
<accession>A0A1Y1I373</accession>
<evidence type="ECO:0000259" key="4">
    <source>
        <dbReference type="Pfam" id="PF24160"/>
    </source>
</evidence>
<evidence type="ECO:0000256" key="2">
    <source>
        <dbReference type="SAM" id="MobiDB-lite"/>
    </source>
</evidence>
<dbReference type="OrthoDB" id="364779at2759"/>
<feature type="domain" description="Protein root UVB sensitive/RUS" evidence="3">
    <location>
        <begin position="256"/>
        <end position="488"/>
    </location>
</feature>